<name>A0ABS2KDX5_9GAMM</name>
<organism evidence="2 3">
    <name type="scientific">Dyella mobilis</name>
    <dbReference type="NCBI Taxonomy" id="1849582"/>
    <lineage>
        <taxon>Bacteria</taxon>
        <taxon>Pseudomonadati</taxon>
        <taxon>Pseudomonadota</taxon>
        <taxon>Gammaproteobacteria</taxon>
        <taxon>Lysobacterales</taxon>
        <taxon>Rhodanobacteraceae</taxon>
        <taxon>Dyella</taxon>
    </lineage>
</organism>
<gene>
    <name evidence="2" type="ORF">ISS99_05935</name>
</gene>
<dbReference type="EMBL" id="JADIKF010000036">
    <property type="protein sequence ID" value="MBM7129055.1"/>
    <property type="molecule type" value="Genomic_DNA"/>
</dbReference>
<evidence type="ECO:0000256" key="1">
    <source>
        <dbReference type="SAM" id="Phobius"/>
    </source>
</evidence>
<protein>
    <submittedName>
        <fullName evidence="2">Uncharacterized protein</fullName>
    </submittedName>
</protein>
<feature type="transmembrane region" description="Helical" evidence="1">
    <location>
        <begin position="123"/>
        <end position="144"/>
    </location>
</feature>
<evidence type="ECO:0000313" key="2">
    <source>
        <dbReference type="EMBL" id="MBM7129055.1"/>
    </source>
</evidence>
<accession>A0ABS2KDX5</accession>
<keyword evidence="3" id="KW-1185">Reference proteome</keyword>
<keyword evidence="1" id="KW-0472">Membrane</keyword>
<feature type="transmembrane region" description="Helical" evidence="1">
    <location>
        <begin position="12"/>
        <end position="45"/>
    </location>
</feature>
<keyword evidence="1" id="KW-1133">Transmembrane helix</keyword>
<comment type="caution">
    <text evidence="2">The sequence shown here is derived from an EMBL/GenBank/DDBJ whole genome shotgun (WGS) entry which is preliminary data.</text>
</comment>
<proteinExistence type="predicted"/>
<sequence length="233" mass="25370">MDTQEASKSSTVWIISALLLIALVAVCFNGQAALFTGVALIPWCYVVGSFRSGRMTFLRPKRKDPVLVPLVAALLFLGVGANVLADLLHPGDILLPAAIVGILLWLAFYVAATRMAVADRPKLGEMLALGVLCLIYGGSTAALFNRLLDYHSPQTYPSQVTQKYVEDRRSTSYYLQVGDWGPGIHGDRIAVDYDQYNRTNIGDPLCMGIYSGLFGARWTGQVADQTECTMSSE</sequence>
<keyword evidence="1" id="KW-0812">Transmembrane</keyword>
<dbReference type="Proteomes" id="UP001430193">
    <property type="component" value="Unassembled WGS sequence"/>
</dbReference>
<evidence type="ECO:0000313" key="3">
    <source>
        <dbReference type="Proteomes" id="UP001430193"/>
    </source>
</evidence>
<dbReference type="RefSeq" id="WP_204630666.1">
    <property type="nucleotide sequence ID" value="NZ_BSOC01000007.1"/>
</dbReference>
<feature type="transmembrane region" description="Helical" evidence="1">
    <location>
        <begin position="66"/>
        <end position="87"/>
    </location>
</feature>
<reference evidence="2" key="1">
    <citation type="submission" date="2020-10" db="EMBL/GenBank/DDBJ databases">
        <title>Phylogeny of dyella-like bacteria.</title>
        <authorList>
            <person name="Fu J."/>
        </authorList>
    </citation>
    <scope>NUCLEOTIDE SEQUENCE</scope>
    <source>
        <strain evidence="2">DHON07</strain>
    </source>
</reference>
<feature type="transmembrane region" description="Helical" evidence="1">
    <location>
        <begin position="93"/>
        <end position="111"/>
    </location>
</feature>